<accession>A0A323USP2</accession>
<feature type="chain" id="PRO_5016324329" description="Autotransporter domain-containing protein" evidence="1">
    <location>
        <begin position="25"/>
        <end position="411"/>
    </location>
</feature>
<evidence type="ECO:0000313" key="2">
    <source>
        <dbReference type="EMBL" id="PZA15321.1"/>
    </source>
</evidence>
<feature type="signal peptide" evidence="1">
    <location>
        <begin position="1"/>
        <end position="24"/>
    </location>
</feature>
<dbReference type="AlphaFoldDB" id="A0A323USP2"/>
<organism evidence="2 3">
    <name type="scientific">Parazoarcus communis SWub3 = DSM 12120</name>
    <dbReference type="NCBI Taxonomy" id="1121029"/>
    <lineage>
        <taxon>Bacteria</taxon>
        <taxon>Pseudomonadati</taxon>
        <taxon>Pseudomonadota</taxon>
        <taxon>Betaproteobacteria</taxon>
        <taxon>Rhodocyclales</taxon>
        <taxon>Zoogloeaceae</taxon>
        <taxon>Parazoarcus</taxon>
    </lineage>
</organism>
<dbReference type="EMBL" id="QKOE01000015">
    <property type="protein sequence ID" value="PZA15321.1"/>
    <property type="molecule type" value="Genomic_DNA"/>
</dbReference>
<evidence type="ECO:0000313" key="3">
    <source>
        <dbReference type="Proteomes" id="UP000248259"/>
    </source>
</evidence>
<protein>
    <recommendedName>
        <fullName evidence="4">Autotransporter domain-containing protein</fullName>
    </recommendedName>
</protein>
<comment type="caution">
    <text evidence="2">The sequence shown here is derived from an EMBL/GenBank/DDBJ whole genome shotgun (WGS) entry which is preliminary data.</text>
</comment>
<keyword evidence="1" id="KW-0732">Signal</keyword>
<keyword evidence="3" id="KW-1185">Reference proteome</keyword>
<sequence length="411" mass="43780">MPAKKSLLHAALLAGAALPMTASAVCNNKNYGVLLSVFVSQTETVEEGTRCENTAEKFFDLLNDASFSSIVPSYNSESIASATVNFNSLPIQFDFEDSGSALRFRIAALGVDLMFEGVDRDDSSDMLVDYLKKSGILASILKYQAENSPNSPIAGPGGIIPSAAAADFDAAMSDTLREIQGNTADSPNLSMGASWGSMDIDGKKGEVTNLPLSRAWRSTEVPGRVFTLSGSLTQVKVAGAASYHGGLGVAYRLPVSSRWSLTPSLRYAVTGSADLASVAGLYSVGVSSTYHIPLGSMDLVIGNMAGYHKTTKVSFGDYSFDPDIKTWALRNGVMLSQAVNLAGLPLAVEYSLVDTRYTGGTKFFVDNTQEIGVSVGTNRSGDLSKNFMRFGLRYLHGRDTNTVTLSGSYWF</sequence>
<evidence type="ECO:0008006" key="4">
    <source>
        <dbReference type="Google" id="ProtNLM"/>
    </source>
</evidence>
<dbReference type="Proteomes" id="UP000248259">
    <property type="component" value="Unassembled WGS sequence"/>
</dbReference>
<reference evidence="2 3" key="1">
    <citation type="submission" date="2018-06" db="EMBL/GenBank/DDBJ databases">
        <title>Azoarcus communis strain SWub3 genome.</title>
        <authorList>
            <person name="Zorraquino Salvo V."/>
            <person name="Toubiana D."/>
            <person name="Blumwald E."/>
        </authorList>
    </citation>
    <scope>NUCLEOTIDE SEQUENCE [LARGE SCALE GENOMIC DNA]</scope>
    <source>
        <strain evidence="2 3">SWub3</strain>
    </source>
</reference>
<name>A0A323USP2_9RHOO</name>
<evidence type="ECO:0000256" key="1">
    <source>
        <dbReference type="SAM" id="SignalP"/>
    </source>
</evidence>
<proteinExistence type="predicted"/>
<gene>
    <name evidence="2" type="ORF">DNK49_17370</name>
</gene>
<dbReference type="RefSeq" id="WP_110527392.1">
    <property type="nucleotide sequence ID" value="NZ_QKOE01000015.1"/>
</dbReference>
<dbReference type="OrthoDB" id="7462457at2"/>